<accession>X1RQ07</accession>
<evidence type="ECO:0000313" key="2">
    <source>
        <dbReference type="EMBL" id="GAI69051.1"/>
    </source>
</evidence>
<dbReference type="EMBL" id="BARW01003605">
    <property type="protein sequence ID" value="GAI69051.1"/>
    <property type="molecule type" value="Genomic_DNA"/>
</dbReference>
<feature type="non-terminal residue" evidence="2">
    <location>
        <position position="338"/>
    </location>
</feature>
<dbReference type="InterPro" id="IPR027417">
    <property type="entry name" value="P-loop_NTPase"/>
</dbReference>
<dbReference type="AlphaFoldDB" id="X1RQ07"/>
<name>X1RQ07_9ZZZZ</name>
<comment type="caution">
    <text evidence="2">The sequence shown here is derived from an EMBL/GenBank/DDBJ whole genome shotgun (WGS) entry which is preliminary data.</text>
</comment>
<gene>
    <name evidence="2" type="ORF">S12H4_09055</name>
</gene>
<organism evidence="2">
    <name type="scientific">marine sediment metagenome</name>
    <dbReference type="NCBI Taxonomy" id="412755"/>
    <lineage>
        <taxon>unclassified sequences</taxon>
        <taxon>metagenomes</taxon>
        <taxon>ecological metagenomes</taxon>
    </lineage>
</organism>
<dbReference type="PANTHER" id="PTHR43581:SF2">
    <property type="entry name" value="EXCINUCLEASE ATPASE SUBUNIT"/>
    <property type="match status" value="1"/>
</dbReference>
<dbReference type="Pfam" id="PF13175">
    <property type="entry name" value="AAA_15"/>
    <property type="match status" value="1"/>
</dbReference>
<dbReference type="SUPFAM" id="SSF52540">
    <property type="entry name" value="P-loop containing nucleoside triphosphate hydrolases"/>
    <property type="match status" value="1"/>
</dbReference>
<evidence type="ECO:0000259" key="1">
    <source>
        <dbReference type="Pfam" id="PF13175"/>
    </source>
</evidence>
<feature type="non-terminal residue" evidence="2">
    <location>
        <position position="1"/>
    </location>
</feature>
<protein>
    <recommendedName>
        <fullName evidence="1">Endonuclease GajA/Old nuclease/RecF-like AAA domain-containing protein</fullName>
    </recommendedName>
</protein>
<dbReference type="InterPro" id="IPR041685">
    <property type="entry name" value="AAA_GajA/Old/RecF-like"/>
</dbReference>
<dbReference type="InterPro" id="IPR051396">
    <property type="entry name" value="Bact_Antivir_Def_Nuclease"/>
</dbReference>
<proteinExistence type="predicted"/>
<feature type="domain" description="Endonuclease GajA/Old nuclease/RecF-like AAA" evidence="1">
    <location>
        <begin position="24"/>
        <end position="285"/>
    </location>
</feature>
<reference evidence="2" key="1">
    <citation type="journal article" date="2014" name="Front. Microbiol.">
        <title>High frequency of phylogenetically diverse reductive dehalogenase-homologous genes in deep subseafloor sedimentary metagenomes.</title>
        <authorList>
            <person name="Kawai M."/>
            <person name="Futagami T."/>
            <person name="Toyoda A."/>
            <person name="Takaki Y."/>
            <person name="Nishi S."/>
            <person name="Hori S."/>
            <person name="Arai W."/>
            <person name="Tsubouchi T."/>
            <person name="Morono Y."/>
            <person name="Uchiyama I."/>
            <person name="Ito T."/>
            <person name="Fujiyama A."/>
            <person name="Inagaki F."/>
            <person name="Takami H."/>
        </authorList>
    </citation>
    <scope>NUCLEOTIDE SEQUENCE</scope>
    <source>
        <strain evidence="2">Expedition CK06-06</strain>
    </source>
</reference>
<dbReference type="PANTHER" id="PTHR43581">
    <property type="entry name" value="ATP/GTP PHOSPHATASE"/>
    <property type="match status" value="1"/>
</dbReference>
<dbReference type="Gene3D" id="3.40.50.300">
    <property type="entry name" value="P-loop containing nucleotide triphosphate hydrolases"/>
    <property type="match status" value="1"/>
</dbReference>
<sequence>LGIKIKDEIDDSKIIYLKPIMIDHLRIYIKDKIIKEKEYRGSCINLQFVKKDQYKLVFKNLVSSYRDEKVESGEQLIKIDGFSQFYPIIQNRENKVPINIFRNINLILNEIFRNYRFIGPLREEPSRRYIYEDEVLEIGIKGENSAYLFLNEKEKKLSDQFFYNLENDNFELVKKINLEQAVYRNLEVLGIKNFRVSRQKEIIYMHMKSSSAPISVNIADSGFGTSQIFPIILEGLRMEGGDTLILEQPEIHLHPKMQMQMADFFIALAKSNKNILVETHSDHIIYRLVRRIIEDKVDSDLIKIYFIKPTKDGSTYEEIKINEIKGIIKWPKDFFDQG</sequence>